<protein>
    <submittedName>
        <fullName evidence="1">Uncharacterized protein</fullName>
    </submittedName>
</protein>
<proteinExistence type="predicted"/>
<name>A0A2P2PC18_RHIMU</name>
<evidence type="ECO:0000313" key="1">
    <source>
        <dbReference type="EMBL" id="MBX52296.1"/>
    </source>
</evidence>
<reference evidence="1" key="1">
    <citation type="submission" date="2018-02" db="EMBL/GenBank/DDBJ databases">
        <title>Rhizophora mucronata_Transcriptome.</title>
        <authorList>
            <person name="Meera S.P."/>
            <person name="Sreeshan A."/>
            <person name="Augustine A."/>
        </authorList>
    </citation>
    <scope>NUCLEOTIDE SEQUENCE</scope>
    <source>
        <tissue evidence="1">Leaf</tissue>
    </source>
</reference>
<sequence>MFNTSPLAGKCKSQQLKPFPYICISLSYLNIFLQFCHQLTSQ</sequence>
<dbReference type="AlphaFoldDB" id="A0A2P2PC18"/>
<accession>A0A2P2PC18</accession>
<organism evidence="1">
    <name type="scientific">Rhizophora mucronata</name>
    <name type="common">Asiatic mangrove</name>
    <dbReference type="NCBI Taxonomy" id="61149"/>
    <lineage>
        <taxon>Eukaryota</taxon>
        <taxon>Viridiplantae</taxon>
        <taxon>Streptophyta</taxon>
        <taxon>Embryophyta</taxon>
        <taxon>Tracheophyta</taxon>
        <taxon>Spermatophyta</taxon>
        <taxon>Magnoliopsida</taxon>
        <taxon>eudicotyledons</taxon>
        <taxon>Gunneridae</taxon>
        <taxon>Pentapetalae</taxon>
        <taxon>rosids</taxon>
        <taxon>fabids</taxon>
        <taxon>Malpighiales</taxon>
        <taxon>Rhizophoraceae</taxon>
        <taxon>Rhizophora</taxon>
    </lineage>
</organism>
<dbReference type="EMBL" id="GGEC01071812">
    <property type="protein sequence ID" value="MBX52296.1"/>
    <property type="molecule type" value="Transcribed_RNA"/>
</dbReference>